<accession>A0A2K4ZGY3</accession>
<organism evidence="2 3">
    <name type="scientific">Acetatifactor muris</name>
    <dbReference type="NCBI Taxonomy" id="879566"/>
    <lineage>
        <taxon>Bacteria</taxon>
        <taxon>Bacillati</taxon>
        <taxon>Bacillota</taxon>
        <taxon>Clostridia</taxon>
        <taxon>Lachnospirales</taxon>
        <taxon>Lachnospiraceae</taxon>
        <taxon>Acetatifactor</taxon>
    </lineage>
</organism>
<dbReference type="Proteomes" id="UP000236311">
    <property type="component" value="Unassembled WGS sequence"/>
</dbReference>
<keyword evidence="1" id="KW-0175">Coiled coil</keyword>
<name>A0A2K4ZGY3_9FIRM</name>
<dbReference type="RefSeq" id="WP_103239789.1">
    <property type="nucleotide sequence ID" value="NZ_JANJZD010000010.1"/>
</dbReference>
<proteinExistence type="predicted"/>
<evidence type="ECO:0000313" key="2">
    <source>
        <dbReference type="EMBL" id="SOY29704.1"/>
    </source>
</evidence>
<evidence type="ECO:0000313" key="3">
    <source>
        <dbReference type="Proteomes" id="UP000236311"/>
    </source>
</evidence>
<feature type="coiled-coil region" evidence="1">
    <location>
        <begin position="26"/>
        <end position="53"/>
    </location>
</feature>
<reference evidence="2 3" key="1">
    <citation type="submission" date="2018-01" db="EMBL/GenBank/DDBJ databases">
        <authorList>
            <person name="Gaut B.S."/>
            <person name="Morton B.R."/>
            <person name="Clegg M.T."/>
            <person name="Duvall M.R."/>
        </authorList>
    </citation>
    <scope>NUCLEOTIDE SEQUENCE [LARGE SCALE GENOMIC DNA]</scope>
    <source>
        <strain evidence="2">GP69</strain>
    </source>
</reference>
<dbReference type="AlphaFoldDB" id="A0A2K4ZGY3"/>
<gene>
    <name evidence="2" type="ORF">AMURIS_02425</name>
</gene>
<evidence type="ECO:0000256" key="1">
    <source>
        <dbReference type="SAM" id="Coils"/>
    </source>
</evidence>
<protein>
    <submittedName>
        <fullName evidence="2">Uncharacterized protein</fullName>
    </submittedName>
</protein>
<sequence length="96" mass="10953">MTEEMKKGLDKVFEWYLAEECEGPDTEDVQAAFDKYEETLEQAIKAKNAASTDLLGAVCTYGEQRERKGFKDGFSIAFQIFSDMQGRKTGMERRHA</sequence>
<keyword evidence="3" id="KW-1185">Reference proteome</keyword>
<dbReference type="EMBL" id="OFSM01000011">
    <property type="protein sequence ID" value="SOY29704.1"/>
    <property type="molecule type" value="Genomic_DNA"/>
</dbReference>